<evidence type="ECO:0000259" key="6">
    <source>
        <dbReference type="Pfam" id="PF00135"/>
    </source>
</evidence>
<organism evidence="7 8">
    <name type="scientific">Colletotrichum incanum</name>
    <name type="common">Soybean anthracnose fungus</name>
    <dbReference type="NCBI Taxonomy" id="1573173"/>
    <lineage>
        <taxon>Eukaryota</taxon>
        <taxon>Fungi</taxon>
        <taxon>Dikarya</taxon>
        <taxon>Ascomycota</taxon>
        <taxon>Pezizomycotina</taxon>
        <taxon>Sordariomycetes</taxon>
        <taxon>Hypocreomycetidae</taxon>
        <taxon>Glomerellales</taxon>
        <taxon>Glomerellaceae</taxon>
        <taxon>Colletotrichum</taxon>
        <taxon>Colletotrichum spaethianum species complex</taxon>
    </lineage>
</organism>
<dbReference type="PROSITE" id="PS00941">
    <property type="entry name" value="CARBOXYLESTERASE_B_2"/>
    <property type="match status" value="1"/>
</dbReference>
<keyword evidence="2 3" id="KW-0378">Hydrolase</keyword>
<dbReference type="SUPFAM" id="SSF53474">
    <property type="entry name" value="alpha/beta-Hydrolases"/>
    <property type="match status" value="1"/>
</dbReference>
<evidence type="ECO:0000256" key="5">
    <source>
        <dbReference type="SAM" id="Phobius"/>
    </source>
</evidence>
<dbReference type="InterPro" id="IPR050309">
    <property type="entry name" value="Type-B_Carboxylest/Lipase"/>
</dbReference>
<feature type="transmembrane region" description="Helical" evidence="5">
    <location>
        <begin position="64"/>
        <end position="85"/>
    </location>
</feature>
<comment type="similarity">
    <text evidence="1 3">Belongs to the type-B carboxylesterase/lipase family.</text>
</comment>
<gene>
    <name evidence="7" type="ORF">CI238_09518</name>
</gene>
<dbReference type="ESTHER" id="9pezi-a0a166r9q3">
    <property type="family name" value="Fungal_carboxylesterase_lipase"/>
</dbReference>
<dbReference type="Pfam" id="PF00135">
    <property type="entry name" value="COesterase"/>
    <property type="match status" value="1"/>
</dbReference>
<dbReference type="AlphaFoldDB" id="A0A166R9Q3"/>
<feature type="domain" description="Carboxylesterase type B" evidence="6">
    <location>
        <begin position="99"/>
        <end position="627"/>
    </location>
</feature>
<dbReference type="InterPro" id="IPR019826">
    <property type="entry name" value="Carboxylesterase_B_AS"/>
</dbReference>
<feature type="region of interest" description="Disordered" evidence="4">
    <location>
        <begin position="34"/>
        <end position="53"/>
    </location>
</feature>
<accession>A0A166R9Q3</accession>
<sequence>LVSGQDKKPTIVDQGLHGGGLFRFVMKRLRYKKGGDGRDGKSQHVPTAPHQPQPDRYVRLKRHIFAVLTMVFIAYALATCLYLSAPAWSAALRYRHTGPVVDVKNGSYVGIHNAEYNQDFFLGMPYAKTPERFRISESLDTTWNDTRPATQYPKHCIGYGEDMVGYESSEDCLYVNVVRPAGVGPDAKLPVAVWIHGGGLVCHLPAILYRQKYMGGSADKRYNLSFIVENSVKQGTPVIGVSLNYRLSVFGFPGGKQALEAGATNLGFRDQRLALHWVNENIASFGGAPDKVTIFGESSGAESVAAQVLAYNGRDDGLFRAAAAQSGFGGVIPRKVGGFNSTSYQTDYDQFVGNITSCASTVGTPESIECLRTAPLEEFNAVLNATSAPFAFIPVKDGDFLVDFATNQLARGDFVKVPVLIGSNTDEGTAFGQGRGPNGGPINTDEDMAYAVASVIPPQAEETTGQSVEELVDEALVLYPDDQAVGIPSLETWPHVIEPGEDIAVARGLQQRRGGALFGDMLFGFLRRRANTVWSENGVPSFAYRFDVRPNGVPEFIGSTHFAEVAFVFNNVDGLGYATNPFGGNDTAYTTKAIALAKTMSSAWINFFVGLDPNGAPGLGEWPVYDTTGEAGAGSDVVFGIDGAVVETDDWRKEGMDWMIEHALDVFGN</sequence>
<evidence type="ECO:0000313" key="8">
    <source>
        <dbReference type="Proteomes" id="UP000076584"/>
    </source>
</evidence>
<keyword evidence="5" id="KW-0472">Membrane</keyword>
<keyword evidence="5" id="KW-1133">Transmembrane helix</keyword>
<dbReference type="PANTHER" id="PTHR11559">
    <property type="entry name" value="CARBOXYLESTERASE"/>
    <property type="match status" value="1"/>
</dbReference>
<reference evidence="7 8" key="1">
    <citation type="submission" date="2015-06" db="EMBL/GenBank/DDBJ databases">
        <title>Survival trade-offs in plant roots during colonization by closely related pathogenic and mutualistic fungi.</title>
        <authorList>
            <person name="Hacquard S."/>
            <person name="Kracher B."/>
            <person name="Hiruma K."/>
            <person name="Weinman A."/>
            <person name="Muench P."/>
            <person name="Garrido Oter R."/>
            <person name="Ver Loren van Themaat E."/>
            <person name="Dallerey J.-F."/>
            <person name="Damm U."/>
            <person name="Henrissat B."/>
            <person name="Lespinet O."/>
            <person name="Thon M."/>
            <person name="Kemen E."/>
            <person name="McHardy A.C."/>
            <person name="Schulze-Lefert P."/>
            <person name="O'Connell R.J."/>
        </authorList>
    </citation>
    <scope>NUCLEOTIDE SEQUENCE [LARGE SCALE GENOMIC DNA]</scope>
    <source>
        <strain evidence="7 8">MAFF 238704</strain>
    </source>
</reference>
<dbReference type="STRING" id="1573173.A0A166R9Q3"/>
<evidence type="ECO:0000256" key="3">
    <source>
        <dbReference type="RuleBase" id="RU361235"/>
    </source>
</evidence>
<dbReference type="InterPro" id="IPR002018">
    <property type="entry name" value="CarbesteraseB"/>
</dbReference>
<dbReference type="EMBL" id="LFIW01002495">
    <property type="protein sequence ID" value="KZL68956.1"/>
    <property type="molecule type" value="Genomic_DNA"/>
</dbReference>
<dbReference type="InterPro" id="IPR019819">
    <property type="entry name" value="Carboxylesterase_B_CS"/>
</dbReference>
<keyword evidence="8" id="KW-1185">Reference proteome</keyword>
<dbReference type="PROSITE" id="PS00122">
    <property type="entry name" value="CARBOXYLESTERASE_B_1"/>
    <property type="match status" value="1"/>
</dbReference>
<dbReference type="Gene3D" id="3.40.50.1820">
    <property type="entry name" value="alpha/beta hydrolase"/>
    <property type="match status" value="1"/>
</dbReference>
<protein>
    <recommendedName>
        <fullName evidence="3">Carboxylic ester hydrolase</fullName>
        <ecNumber evidence="3">3.1.1.-</ecNumber>
    </recommendedName>
</protein>
<dbReference type="Proteomes" id="UP000076584">
    <property type="component" value="Unassembled WGS sequence"/>
</dbReference>
<dbReference type="InterPro" id="IPR029058">
    <property type="entry name" value="AB_hydrolase_fold"/>
</dbReference>
<evidence type="ECO:0000313" key="7">
    <source>
        <dbReference type="EMBL" id="KZL68956.1"/>
    </source>
</evidence>
<comment type="caution">
    <text evidence="7">The sequence shown here is derived from an EMBL/GenBank/DDBJ whole genome shotgun (WGS) entry which is preliminary data.</text>
</comment>
<evidence type="ECO:0000256" key="4">
    <source>
        <dbReference type="SAM" id="MobiDB-lite"/>
    </source>
</evidence>
<name>A0A166R9Q3_COLIC</name>
<feature type="non-terminal residue" evidence="7">
    <location>
        <position position="1"/>
    </location>
</feature>
<keyword evidence="5" id="KW-0812">Transmembrane</keyword>
<proteinExistence type="inferred from homology"/>
<dbReference type="EC" id="3.1.1.-" evidence="3"/>
<evidence type="ECO:0000256" key="2">
    <source>
        <dbReference type="ARBA" id="ARBA00022801"/>
    </source>
</evidence>
<dbReference type="GO" id="GO:0016787">
    <property type="term" value="F:hydrolase activity"/>
    <property type="evidence" value="ECO:0007669"/>
    <property type="project" value="UniProtKB-KW"/>
</dbReference>
<evidence type="ECO:0000256" key="1">
    <source>
        <dbReference type="ARBA" id="ARBA00005964"/>
    </source>
</evidence>